<dbReference type="Pfam" id="PF05380">
    <property type="entry name" value="Peptidase_A17"/>
    <property type="match status" value="1"/>
</dbReference>
<dbReference type="PROSITE" id="PS50994">
    <property type="entry name" value="INTEGRASE"/>
    <property type="match status" value="1"/>
</dbReference>
<dbReference type="InterPro" id="IPR043502">
    <property type="entry name" value="DNA/RNA_pol_sf"/>
</dbReference>
<dbReference type="InterPro" id="IPR001584">
    <property type="entry name" value="Integrase_cat-core"/>
</dbReference>
<dbReference type="SUPFAM" id="SSF56672">
    <property type="entry name" value="DNA/RNA polymerases"/>
    <property type="match status" value="1"/>
</dbReference>
<dbReference type="InterPro" id="IPR001878">
    <property type="entry name" value="Znf_CCHC"/>
</dbReference>
<dbReference type="SUPFAM" id="SSF53098">
    <property type="entry name" value="Ribonuclease H-like"/>
    <property type="match status" value="1"/>
</dbReference>
<dbReference type="Gene3D" id="3.30.420.10">
    <property type="entry name" value="Ribonuclease H-like superfamily/Ribonuclease H"/>
    <property type="match status" value="1"/>
</dbReference>
<dbReference type="InterPro" id="IPR009878">
    <property type="entry name" value="Phlebovirus_G2_fusion"/>
</dbReference>
<organism evidence="4 5">
    <name type="scientific">Globodera rostochiensis</name>
    <name type="common">Golden nematode worm</name>
    <name type="synonym">Heterodera rostochiensis</name>
    <dbReference type="NCBI Taxonomy" id="31243"/>
    <lineage>
        <taxon>Eukaryota</taxon>
        <taxon>Metazoa</taxon>
        <taxon>Ecdysozoa</taxon>
        <taxon>Nematoda</taxon>
        <taxon>Chromadorea</taxon>
        <taxon>Rhabditida</taxon>
        <taxon>Tylenchina</taxon>
        <taxon>Tylenchomorpha</taxon>
        <taxon>Tylenchoidea</taxon>
        <taxon>Heteroderidae</taxon>
        <taxon>Heteroderinae</taxon>
        <taxon>Globodera</taxon>
    </lineage>
</organism>
<dbReference type="InterPro" id="IPR005312">
    <property type="entry name" value="DUF1759"/>
</dbReference>
<dbReference type="InterPro" id="IPR008042">
    <property type="entry name" value="Retrotrans_Pao"/>
</dbReference>
<dbReference type="Pfam" id="PF07245">
    <property type="entry name" value="Phlebovirus_G2"/>
    <property type="match status" value="1"/>
</dbReference>
<dbReference type="Pfam" id="PF17921">
    <property type="entry name" value="Integrase_H2C2"/>
    <property type="match status" value="1"/>
</dbReference>
<protein>
    <submittedName>
        <fullName evidence="5">Integrase catalytic domain-containing protein</fullName>
    </submittedName>
</protein>
<accession>A0A914H5P9</accession>
<dbReference type="InterPro" id="IPR043128">
    <property type="entry name" value="Rev_trsase/Diguanyl_cyclase"/>
</dbReference>
<dbReference type="Gene3D" id="3.30.70.270">
    <property type="match status" value="1"/>
</dbReference>
<reference evidence="5" key="1">
    <citation type="submission" date="2022-11" db="UniProtKB">
        <authorList>
            <consortium name="WormBaseParasite"/>
        </authorList>
    </citation>
    <scope>IDENTIFICATION</scope>
</reference>
<keyword evidence="4" id="KW-1185">Reference proteome</keyword>
<dbReference type="Pfam" id="PF03564">
    <property type="entry name" value="DUF1759"/>
    <property type="match status" value="1"/>
</dbReference>
<feature type="domain" description="Integrase catalytic" evidence="3">
    <location>
        <begin position="1460"/>
        <end position="1635"/>
    </location>
</feature>
<name>A0A914H5P9_GLORO</name>
<dbReference type="InterPro" id="IPR036397">
    <property type="entry name" value="RNaseH_sf"/>
</dbReference>
<sequence>MSTALRQSLGPTMARTRRYLTEAAQLIANPEGMTIAALADKSEHLQRCADSLRAKLVQWDQNITALPTEAARTAEIAVLEAFRSGEGETPAALMDAALETAVTLDLQIDQLRVRQVPQGAQPVPGNPGNVHPGGGIFIPLPPTGLLDFDGTASRWPGFWANFRDQVENRPNLSNAQRLGYLVGQMRGIARDMLEGYPLTDQNYVIAVDALKARFGDEVRRAHELRAEILRLQPANSSANSLRTLSEAVERLCRQLPGLNGNGEDSGFLITTLREKLPREVKINLLEKEANSGHVWTSEEWRQGLATLVRIRESAQADGGAGEHHQNLPNKNFGPNRTPRVGNGFRGGNQHPPRFGDRFPPPAPTNFMPRRAFPVVEAAASRRPEPNLRAPAKCSLCSEMGHVPSGCPRFNTAGKRQRQLTDQRRCHLCLREGHQIEQCTSPHRCSRCQGRHHVMVCSKTGPPKNGGNRFNSPPVMAHPVVESGEGTTISAPVHAEQPEKTPPAYLMVREVNVYNHRNPTAPVKVPVFLDTGGQMSFITGNLVSEINPRKVATNHLEVVGFVGDGKQTPSRFESPRYSVLLEKEDGGWEELILNRTNQITPPIDCLVGGDSSFTTQGMPVAQRLEPRIMIGIREFWRLITNQSEIQPGLFRVDTAFGPFFGGEDRKEGVLSALSTPVCCVPALAHSNTPNPLLTDEVSKFWSLEALGITDRPEQDDDQLAVDLFKKEIRTDEEGRFQVTWPWKIPGEYPLDNFGIAYSRLCTQMRKLKEAPPSFEGCQQILEEQLAKGIIEPAKRTGNSEHFLPHHLVIGKKPRMVFDGSAKGKNGRSLNDHLLAGPNLMPDLAGSLLKFRATPFPVCADIEKAFLMIALAENDREFSKFLWVRDPSLPLTGTNLLIYRFRRIAFGVVSSPFLLAATLQHMLEKAGTPLAEEIRENRLLYVDNLLLLASSREEARQKSSEAKALFQTAKMNLREFIASDPASIEHLPPEARLEDEEPAVLGIRWNLKKDEIIFKFPEAPGNAKITRRLVLSHLASFFDPIGLCAPCLITPKILFQDLWKSSIGWDHPIPESELPRWESWISEWEGKIIKIPRFTPTGSKSVQLHAFTDASPKAFSAAIFLRAETASGIQTNLVFAKTRLRPKKMSPSEDSLTIPKLELLGLLTGVRAAKFVTEHLRQKIDSTFVWCDSQIVLAWLVSTEPKPIFVSNRLNEIRKFRDWTFRYIRSQDNPADLGTRPTSPKELEKSQLWWSGPKWLKSSPPEWPNDYAVNWPPPPNDEPEIVAFATASATLSWTEKFSDWRKLLRVTAVVCRFLAKSSQKLFPGMSLNGPLTKFELEIAKEKLILIAQRELEGPTTPETYLDDKQIRRLHSRLKGSRDDGFSHPVLLPHHSWTTRLIILELHRQLLHAGVDSTLNEFLSHYWCRTARRTVKAVLNGCLNCNKDRALKFRLPRMPNLPDVRTQPSLPFAHTGVDYSGPTLFKGPGPGNPQKAWVLLFTCLASRAVHLEVTASLTAEDFIFSFRRFAARRGVPKSLLSDHGTQFVLAKNMFDQQTDLPLNWKMIPAFSPWAGGVYERLNALIKNCFRRVLGRKILRWEELTTFLTEVEASINSRPLTFVSDRTDGTSAIRPIDLLIPGAKITLEAPDGQDSAYKPTPAEKLAERWWATQTAVQGFWDKWSREYLLLLRGRRQFYHKGPRSASCQNPQTGQIVLIEMDNIPKNDWPLAKILELEGPPGQARSAVLLLPTGRTWNRPINRLVPLEVAPEPEPTPNEPGIAPLEGLTPPNVPPDTGSVRIARKSRGKRTRPFKWALQPPGATLITLAMTLLLMASPSVSSQLTCSQRGLMVAAPPETANLDICCEGTCGSRPYKVPFLFSLPIENLITGYDCTGSYWLSQNLSTPLFVQCPAIDGCLLMDCIFCWERILNIQCAPWISAALIGLFGLILAALLTICCCCISTCRRTIRNGRWLCSWCCGGRRSLKGLNYNFLPHGEEEGLGTPESYYYARNRRFRPLTKLGYALAIILLTLPATHGGAETVSLTASSEECFKNENGTACLFNSVSLLTLLPAGQPVRLIARGPDTTPYGTFSFKMASLIIECQPEVESHIRSYKIETLSSKRCPGMGSCKSKVCSRVLVNETIEELESSNKYPGNLYCLDSSSFWFNLCGGTSDSCLFYRNYAVPTTTGNDRIYEIFSCPIWEYKIRMEVAFESPDSNPITDTFDTFPGRTFHWQPANISITPSALGQAPAPTYIAPVNGMPFLSTADSDSRHAPHAAPITMTELSAAIVETSMLSNC</sequence>
<dbReference type="WBParaSite" id="Gr19_v10_g14419.t2">
    <property type="protein sequence ID" value="Gr19_v10_g14419.t2"/>
    <property type="gene ID" value="Gr19_v10_g14419"/>
</dbReference>
<dbReference type="GO" id="GO:0042575">
    <property type="term" value="C:DNA polymerase complex"/>
    <property type="evidence" value="ECO:0007669"/>
    <property type="project" value="UniProtKB-ARBA"/>
</dbReference>
<keyword evidence="2" id="KW-1133">Transmembrane helix</keyword>
<dbReference type="InterPro" id="IPR012337">
    <property type="entry name" value="RNaseH-like_sf"/>
</dbReference>
<evidence type="ECO:0000313" key="5">
    <source>
        <dbReference type="WBParaSite" id="Gr19_v10_g14419.t2"/>
    </source>
</evidence>
<dbReference type="GO" id="GO:0008270">
    <property type="term" value="F:zinc ion binding"/>
    <property type="evidence" value="ECO:0007669"/>
    <property type="project" value="InterPro"/>
</dbReference>
<evidence type="ECO:0000313" key="4">
    <source>
        <dbReference type="Proteomes" id="UP000887572"/>
    </source>
</evidence>
<dbReference type="PANTHER" id="PTHR47331:SF1">
    <property type="entry name" value="GAG-LIKE PROTEIN"/>
    <property type="match status" value="1"/>
</dbReference>
<dbReference type="Gene3D" id="2.60.98.50">
    <property type="match status" value="1"/>
</dbReference>
<dbReference type="GO" id="GO:0015074">
    <property type="term" value="P:DNA integration"/>
    <property type="evidence" value="ECO:0007669"/>
    <property type="project" value="InterPro"/>
</dbReference>
<keyword evidence="2" id="KW-0472">Membrane</keyword>
<dbReference type="Gene3D" id="3.10.10.10">
    <property type="entry name" value="HIV Type 1 Reverse Transcriptase, subunit A, domain 1"/>
    <property type="match status" value="1"/>
</dbReference>
<proteinExistence type="predicted"/>
<evidence type="ECO:0000256" key="2">
    <source>
        <dbReference type="SAM" id="Phobius"/>
    </source>
</evidence>
<dbReference type="InterPro" id="IPR041588">
    <property type="entry name" value="Integrase_H2C2"/>
</dbReference>
<keyword evidence="2" id="KW-0812">Transmembrane</keyword>
<evidence type="ECO:0000256" key="1">
    <source>
        <dbReference type="SAM" id="MobiDB-lite"/>
    </source>
</evidence>
<dbReference type="SMART" id="SM00343">
    <property type="entry name" value="ZnF_C2HC"/>
    <property type="match status" value="2"/>
</dbReference>
<dbReference type="GO" id="GO:0003676">
    <property type="term" value="F:nucleic acid binding"/>
    <property type="evidence" value="ECO:0007669"/>
    <property type="project" value="InterPro"/>
</dbReference>
<feature type="transmembrane region" description="Helical" evidence="2">
    <location>
        <begin position="2013"/>
        <end position="2031"/>
    </location>
</feature>
<dbReference type="InterPro" id="IPR040676">
    <property type="entry name" value="DUF5641"/>
</dbReference>
<feature type="compositionally biased region" description="Basic and acidic residues" evidence="1">
    <location>
        <begin position="315"/>
        <end position="325"/>
    </location>
</feature>
<dbReference type="Pfam" id="PF18701">
    <property type="entry name" value="DUF5641"/>
    <property type="match status" value="1"/>
</dbReference>
<feature type="transmembrane region" description="Helical" evidence="2">
    <location>
        <begin position="1929"/>
        <end position="1956"/>
    </location>
</feature>
<feature type="region of interest" description="Disordered" evidence="1">
    <location>
        <begin position="315"/>
        <end position="367"/>
    </location>
</feature>
<evidence type="ECO:0000259" key="3">
    <source>
        <dbReference type="PROSITE" id="PS50994"/>
    </source>
</evidence>
<dbReference type="Proteomes" id="UP000887572">
    <property type="component" value="Unplaced"/>
</dbReference>
<dbReference type="PANTHER" id="PTHR47331">
    <property type="entry name" value="PHD-TYPE DOMAIN-CONTAINING PROTEIN"/>
    <property type="match status" value="1"/>
</dbReference>